<gene>
    <name evidence="3" type="ORF">GCM10022392_29850</name>
</gene>
<name>A0ABP7X1Z2_9SPHI</name>
<dbReference type="CDD" id="cd01831">
    <property type="entry name" value="Endoglucanase_E_like"/>
    <property type="match status" value="1"/>
</dbReference>
<evidence type="ECO:0000313" key="3">
    <source>
        <dbReference type="EMBL" id="GAA4102719.1"/>
    </source>
</evidence>
<reference evidence="4" key="1">
    <citation type="journal article" date="2019" name="Int. J. Syst. Evol. Microbiol.">
        <title>The Global Catalogue of Microorganisms (GCM) 10K type strain sequencing project: providing services to taxonomists for standard genome sequencing and annotation.</title>
        <authorList>
            <consortium name="The Broad Institute Genomics Platform"/>
            <consortium name="The Broad Institute Genome Sequencing Center for Infectious Disease"/>
            <person name="Wu L."/>
            <person name="Ma J."/>
        </authorList>
    </citation>
    <scope>NUCLEOTIDE SEQUENCE [LARGE SCALE GENOMIC DNA]</scope>
    <source>
        <strain evidence="4">JCM 17085</strain>
    </source>
</reference>
<evidence type="ECO:0000259" key="1">
    <source>
        <dbReference type="Pfam" id="PF13472"/>
    </source>
</evidence>
<proteinExistence type="predicted"/>
<dbReference type="EMBL" id="BAABCV010000011">
    <property type="protein sequence ID" value="GAA4102719.1"/>
    <property type="molecule type" value="Genomic_DNA"/>
</dbReference>
<accession>A0ABP7X1Z2</accession>
<dbReference type="Gene3D" id="2.60.120.260">
    <property type="entry name" value="Galactose-binding domain-like"/>
    <property type="match status" value="1"/>
</dbReference>
<dbReference type="InterPro" id="IPR036514">
    <property type="entry name" value="SGNH_hydro_sf"/>
</dbReference>
<organism evidence="3 4">
    <name type="scientific">Mucilaginibacter panaciglaebae</name>
    <dbReference type="NCBI Taxonomy" id="502331"/>
    <lineage>
        <taxon>Bacteria</taxon>
        <taxon>Pseudomonadati</taxon>
        <taxon>Bacteroidota</taxon>
        <taxon>Sphingobacteriia</taxon>
        <taxon>Sphingobacteriales</taxon>
        <taxon>Sphingobacteriaceae</taxon>
        <taxon>Mucilaginibacter</taxon>
    </lineage>
</organism>
<dbReference type="PANTHER" id="PTHR37834">
    <property type="entry name" value="GDSL-LIKE LIPASE/ACYLHYDROLASE DOMAIN PROTEIN (AFU_ORTHOLOGUE AFUA_2G00620)"/>
    <property type="match status" value="1"/>
</dbReference>
<dbReference type="RefSeq" id="WP_345106256.1">
    <property type="nucleotide sequence ID" value="NZ_BAABCV010000011.1"/>
</dbReference>
<dbReference type="InterPro" id="IPR040794">
    <property type="entry name" value="CE2_N"/>
</dbReference>
<comment type="caution">
    <text evidence="3">The sequence shown here is derived from an EMBL/GenBank/DDBJ whole genome shotgun (WGS) entry which is preliminary data.</text>
</comment>
<keyword evidence="4" id="KW-1185">Reference proteome</keyword>
<sequence>MRNYFICLLLWSTLNNCTQAQVIIKSDDPRIHYMGRIDKSTDAAVLSWPGSSISVNFNGTGVKAILKDQHGENFYNVIIDGRVIAKVHLDPTKKEYTLAEGLPMGKHNLELFKRTEWTMGKTWLYQLQFDNKAKVLAAAPVKKRKIEFFGNSITCGYAVEDSSGKDRGTAPYENNYVGYAAITARHFDAEYYCTARSGIGVTISWFPQTMPEMFDLIDGNDKTRKWDFSKYQPDVVVINLFQNDSWLVKQPDHAEFKARFGTTAPTDVQIVKAYHDMVKSIRDKYPKASIICALGNMDATQAGSVWPGYIEKAVASMNDKKILTCFFPYKGSAGHPNGEEQQAMAGQLISFIDQHVKW</sequence>
<dbReference type="GO" id="GO:0016787">
    <property type="term" value="F:hydrolase activity"/>
    <property type="evidence" value="ECO:0007669"/>
    <property type="project" value="UniProtKB-KW"/>
</dbReference>
<dbReference type="Pfam" id="PF17996">
    <property type="entry name" value="CE2_N"/>
    <property type="match status" value="1"/>
</dbReference>
<protein>
    <submittedName>
        <fullName evidence="3">SGNH/GDSL hydrolase family protein</fullName>
    </submittedName>
</protein>
<feature type="domain" description="Carbohydrate esterase 2 N-terminal" evidence="2">
    <location>
        <begin position="33"/>
        <end position="138"/>
    </location>
</feature>
<dbReference type="Proteomes" id="UP001500841">
    <property type="component" value="Unassembled WGS sequence"/>
</dbReference>
<dbReference type="PANTHER" id="PTHR37834:SF2">
    <property type="entry name" value="ESTERASE, SGNH HYDROLASE-TYPE"/>
    <property type="match status" value="1"/>
</dbReference>
<dbReference type="InterPro" id="IPR052762">
    <property type="entry name" value="PCW_deacetylase/CE"/>
</dbReference>
<feature type="domain" description="SGNH hydrolase-type esterase" evidence="1">
    <location>
        <begin position="148"/>
        <end position="317"/>
    </location>
</feature>
<dbReference type="InterPro" id="IPR037461">
    <property type="entry name" value="CtCE2-like_dom"/>
</dbReference>
<dbReference type="Pfam" id="PF13472">
    <property type="entry name" value="Lipase_GDSL_2"/>
    <property type="match status" value="1"/>
</dbReference>
<evidence type="ECO:0000259" key="2">
    <source>
        <dbReference type="Pfam" id="PF17996"/>
    </source>
</evidence>
<dbReference type="Gene3D" id="3.40.50.1110">
    <property type="entry name" value="SGNH hydrolase"/>
    <property type="match status" value="1"/>
</dbReference>
<dbReference type="SUPFAM" id="SSF52266">
    <property type="entry name" value="SGNH hydrolase"/>
    <property type="match status" value="1"/>
</dbReference>
<evidence type="ECO:0000313" key="4">
    <source>
        <dbReference type="Proteomes" id="UP001500841"/>
    </source>
</evidence>
<keyword evidence="3" id="KW-0378">Hydrolase</keyword>
<dbReference type="InterPro" id="IPR013830">
    <property type="entry name" value="SGNH_hydro"/>
</dbReference>